<keyword evidence="2" id="KW-1133">Transmembrane helix</keyword>
<dbReference type="Pfam" id="PF13273">
    <property type="entry name" value="DUF4064"/>
    <property type="match status" value="1"/>
</dbReference>
<keyword evidence="5" id="KW-1185">Reference proteome</keyword>
<dbReference type="Proteomes" id="UP000242712">
    <property type="component" value="Unassembled WGS sequence"/>
</dbReference>
<sequence>MKFTSERVASWIAVGLMGLALLGCFLGTIFFAIMGNQTKEGLIASGEFSSSEADNFISLWGPVSVLFLISSIILIIFGIIGSIWIGKKTKAAAIMLLVIGILSIIFNFWPIGLIWIIASINLFRKRRKEQPSQGHHQGTYDRQQDYTNEQDKHSDFLEDDARRYTKEVKDDPYKY</sequence>
<dbReference type="AlphaFoldDB" id="A0A2K4FAR4"/>
<feature type="domain" description="DUF4064" evidence="3">
    <location>
        <begin position="4"/>
        <end position="106"/>
    </location>
</feature>
<accession>A0A2K4FAR4</accession>
<feature type="transmembrane region" description="Helical" evidence="2">
    <location>
        <begin position="12"/>
        <end position="35"/>
    </location>
</feature>
<dbReference type="PROSITE" id="PS51257">
    <property type="entry name" value="PROKAR_LIPOPROTEIN"/>
    <property type="match status" value="1"/>
</dbReference>
<dbReference type="OrthoDB" id="9916443at2"/>
<evidence type="ECO:0000256" key="1">
    <source>
        <dbReference type="SAM" id="MobiDB-lite"/>
    </source>
</evidence>
<name>A0A2K4FAR4_9STAP</name>
<keyword evidence="2" id="KW-0812">Transmembrane</keyword>
<protein>
    <recommendedName>
        <fullName evidence="3">DUF4064 domain-containing protein</fullName>
    </recommendedName>
</protein>
<organism evidence="4 5">
    <name type="scientific">Staphylococcus argensis</name>
    <dbReference type="NCBI Taxonomy" id="1607738"/>
    <lineage>
        <taxon>Bacteria</taxon>
        <taxon>Bacillati</taxon>
        <taxon>Bacillota</taxon>
        <taxon>Bacilli</taxon>
        <taxon>Bacillales</taxon>
        <taxon>Staphylococcaceae</taxon>
        <taxon>Staphylococcus</taxon>
    </lineage>
</organism>
<dbReference type="RefSeq" id="WP_103372153.1">
    <property type="nucleotide sequence ID" value="NZ_CBCRVO010000002.1"/>
</dbReference>
<dbReference type="GeneID" id="98298638"/>
<feature type="compositionally biased region" description="Basic and acidic residues" evidence="1">
    <location>
        <begin position="138"/>
        <end position="175"/>
    </location>
</feature>
<evidence type="ECO:0000313" key="5">
    <source>
        <dbReference type="Proteomes" id="UP000242712"/>
    </source>
</evidence>
<feature type="region of interest" description="Disordered" evidence="1">
    <location>
        <begin position="131"/>
        <end position="175"/>
    </location>
</feature>
<evidence type="ECO:0000259" key="3">
    <source>
        <dbReference type="Pfam" id="PF13273"/>
    </source>
</evidence>
<gene>
    <name evidence="4" type="ORF">CD039_09790</name>
</gene>
<feature type="transmembrane region" description="Helical" evidence="2">
    <location>
        <begin position="91"/>
        <end position="118"/>
    </location>
</feature>
<dbReference type="EMBL" id="PPPX01000016">
    <property type="protein sequence ID" value="POA08366.1"/>
    <property type="molecule type" value="Genomic_DNA"/>
</dbReference>
<feature type="transmembrane region" description="Helical" evidence="2">
    <location>
        <begin position="56"/>
        <end position="85"/>
    </location>
</feature>
<evidence type="ECO:0000256" key="2">
    <source>
        <dbReference type="SAM" id="Phobius"/>
    </source>
</evidence>
<proteinExistence type="predicted"/>
<evidence type="ECO:0000313" key="4">
    <source>
        <dbReference type="EMBL" id="POA08366.1"/>
    </source>
</evidence>
<reference evidence="4 5" key="1">
    <citation type="submission" date="2017-08" db="EMBL/GenBank/DDBJ databases">
        <title>Draft genome sequences of 64 type strains of genus Staph aureus.</title>
        <authorList>
            <person name="Cole K."/>
            <person name="Golubchik T."/>
            <person name="Russell J."/>
            <person name="Foster D."/>
            <person name="Llewelyn M."/>
            <person name="Wilson D."/>
            <person name="Crook D."/>
            <person name="Paul J."/>
        </authorList>
    </citation>
    <scope>NUCLEOTIDE SEQUENCE [LARGE SCALE GENOMIC DNA]</scope>
    <source>
        <strain evidence="4 5">DSM 29875</strain>
    </source>
</reference>
<comment type="caution">
    <text evidence="4">The sequence shown here is derived from an EMBL/GenBank/DDBJ whole genome shotgun (WGS) entry which is preliminary data.</text>
</comment>
<keyword evidence="2" id="KW-0472">Membrane</keyword>
<dbReference type="InterPro" id="IPR025273">
    <property type="entry name" value="DUF4064"/>
</dbReference>